<dbReference type="RefSeq" id="WP_281252686.1">
    <property type="nucleotide sequence ID" value="NZ_FWFJ01000003.1"/>
</dbReference>
<evidence type="ECO:0000256" key="1">
    <source>
        <dbReference type="ARBA" id="ARBA00006594"/>
    </source>
</evidence>
<gene>
    <name evidence="4" type="ORF">ROG8370_00642</name>
</gene>
<proteinExistence type="inferred from homology"/>
<dbReference type="Pfam" id="PF12161">
    <property type="entry name" value="HsdM_N"/>
    <property type="match status" value="1"/>
</dbReference>
<keyword evidence="5" id="KW-1185">Reference proteome</keyword>
<dbReference type="InterPro" id="IPR022749">
    <property type="entry name" value="D12N6_MeTrfase_N"/>
</dbReference>
<comment type="similarity">
    <text evidence="1">Belongs to the N(4)/N(6)-methyltransferase family.</text>
</comment>
<dbReference type="SUPFAM" id="SSF53335">
    <property type="entry name" value="S-adenosyl-L-methionine-dependent methyltransferases"/>
    <property type="match status" value="1"/>
</dbReference>
<dbReference type="EMBL" id="FWFJ01000003">
    <property type="protein sequence ID" value="SLN19210.1"/>
    <property type="molecule type" value="Genomic_DNA"/>
</dbReference>
<dbReference type="InterPro" id="IPR038333">
    <property type="entry name" value="T1MK-like_N_sf"/>
</dbReference>
<evidence type="ECO:0000256" key="2">
    <source>
        <dbReference type="ARBA" id="ARBA00022747"/>
    </source>
</evidence>
<protein>
    <recommendedName>
        <fullName evidence="3">N6 adenine-specific DNA methyltransferase N-terminal domain-containing protein</fullName>
    </recommendedName>
</protein>
<dbReference type="AlphaFoldDB" id="A0A1X6YGZ9"/>
<evidence type="ECO:0000313" key="5">
    <source>
        <dbReference type="Proteomes" id="UP000194012"/>
    </source>
</evidence>
<organism evidence="4 5">
    <name type="scientific">Roseovarius gaetbuli</name>
    <dbReference type="NCBI Taxonomy" id="1356575"/>
    <lineage>
        <taxon>Bacteria</taxon>
        <taxon>Pseudomonadati</taxon>
        <taxon>Pseudomonadota</taxon>
        <taxon>Alphaproteobacteria</taxon>
        <taxon>Rhodobacterales</taxon>
        <taxon>Roseobacteraceae</taxon>
        <taxon>Roseovarius</taxon>
    </lineage>
</organism>
<feature type="domain" description="N6 adenine-specific DNA methyltransferase N-terminal" evidence="3">
    <location>
        <begin position="7"/>
        <end position="65"/>
    </location>
</feature>
<accession>A0A1X6YGZ9</accession>
<dbReference type="InterPro" id="IPR029063">
    <property type="entry name" value="SAM-dependent_MTases_sf"/>
</dbReference>
<sequence>MLTGTIRTQIDQIWNAFWSGGVSNQLSVIEQLTFLLFIKRLDEIHTREESKAEMDRRIFPDGANYGMLSPVDYEAEQKKMNEAGIWETRCTTGLCPAKEFKLPFRVTAPLAPPA</sequence>
<dbReference type="Gene3D" id="1.20.1260.30">
    <property type="match status" value="1"/>
</dbReference>
<name>A0A1X6YGZ9_9RHOB</name>
<evidence type="ECO:0000259" key="3">
    <source>
        <dbReference type="Pfam" id="PF12161"/>
    </source>
</evidence>
<dbReference type="Proteomes" id="UP000194012">
    <property type="component" value="Unassembled WGS sequence"/>
</dbReference>
<evidence type="ECO:0000313" key="4">
    <source>
        <dbReference type="EMBL" id="SLN19210.1"/>
    </source>
</evidence>
<keyword evidence="2" id="KW-0680">Restriction system</keyword>
<dbReference type="GO" id="GO:0009307">
    <property type="term" value="P:DNA restriction-modification system"/>
    <property type="evidence" value="ECO:0007669"/>
    <property type="project" value="UniProtKB-KW"/>
</dbReference>
<reference evidence="5" key="1">
    <citation type="submission" date="2017-03" db="EMBL/GenBank/DDBJ databases">
        <authorList>
            <person name="Rodrigo-Torres L."/>
            <person name="Arahal R.D."/>
            <person name="Lucena T."/>
        </authorList>
    </citation>
    <scope>NUCLEOTIDE SEQUENCE [LARGE SCALE GENOMIC DNA]</scope>
    <source>
        <strain evidence="5">CECT 8370</strain>
    </source>
</reference>